<gene>
    <name evidence="1" type="ORF">PYW08_012414</name>
</gene>
<accession>A0ACC2Q559</accession>
<comment type="caution">
    <text evidence="1">The sequence shown here is derived from an EMBL/GenBank/DDBJ whole genome shotgun (WGS) entry which is preliminary data.</text>
</comment>
<sequence>MEKLPMCRLCLAQNVRMYVVVNKDLHELYERLTDNPFVTGDSRPMLACFICCTKLKQCCQLQRKCLEAEERLAQMMNEDYELNSPFIKEIEDQFGCCTGLTLSPMEHVSIQSDDGCQTECDPIKEELPDVCERLDDVFEPKEEDQSDGMFLRTRNLVIYLYPYGQVESSGSNPARRISLNNIYHHHCSLNGAGKHREETGMS</sequence>
<evidence type="ECO:0000313" key="1">
    <source>
        <dbReference type="EMBL" id="KAJ8705094.1"/>
    </source>
</evidence>
<reference evidence="1" key="1">
    <citation type="submission" date="2023-03" db="EMBL/GenBank/DDBJ databases">
        <title>Chromosome-level genomes of two armyworms, Mythimna separata and Mythimna loreyi, provide insights into the biosynthesis and reception of sex pheromones.</title>
        <authorList>
            <person name="Zhao H."/>
        </authorList>
    </citation>
    <scope>NUCLEOTIDE SEQUENCE</scope>
    <source>
        <strain evidence="1">BeijingLab</strain>
    </source>
</reference>
<keyword evidence="2" id="KW-1185">Reference proteome</keyword>
<evidence type="ECO:0000313" key="2">
    <source>
        <dbReference type="Proteomes" id="UP001231649"/>
    </source>
</evidence>
<dbReference type="Proteomes" id="UP001231649">
    <property type="component" value="Chromosome 30"/>
</dbReference>
<dbReference type="EMBL" id="CM056806">
    <property type="protein sequence ID" value="KAJ8705094.1"/>
    <property type="molecule type" value="Genomic_DNA"/>
</dbReference>
<name>A0ACC2Q559_9NEOP</name>
<proteinExistence type="predicted"/>
<organism evidence="1 2">
    <name type="scientific">Mythimna loreyi</name>
    <dbReference type="NCBI Taxonomy" id="667449"/>
    <lineage>
        <taxon>Eukaryota</taxon>
        <taxon>Metazoa</taxon>
        <taxon>Ecdysozoa</taxon>
        <taxon>Arthropoda</taxon>
        <taxon>Hexapoda</taxon>
        <taxon>Insecta</taxon>
        <taxon>Pterygota</taxon>
        <taxon>Neoptera</taxon>
        <taxon>Endopterygota</taxon>
        <taxon>Lepidoptera</taxon>
        <taxon>Glossata</taxon>
        <taxon>Ditrysia</taxon>
        <taxon>Noctuoidea</taxon>
        <taxon>Noctuidae</taxon>
        <taxon>Noctuinae</taxon>
        <taxon>Hadenini</taxon>
        <taxon>Mythimna</taxon>
    </lineage>
</organism>
<protein>
    <submittedName>
        <fullName evidence="1">Uncharacterized protein</fullName>
    </submittedName>
</protein>